<dbReference type="InterPro" id="IPR004620">
    <property type="entry name" value="MTHF_reductase_bac"/>
</dbReference>
<dbReference type="Proteomes" id="UP000219465">
    <property type="component" value="Unassembled WGS sequence"/>
</dbReference>
<keyword evidence="7 12" id="KW-0560">Oxidoreductase</keyword>
<proteinExistence type="inferred from homology"/>
<comment type="pathway">
    <text evidence="10">Amino-acid biosynthesis; L-methionine biosynthesis via de novo pathway.</text>
</comment>
<keyword evidence="4" id="KW-0028">Amino-acid biosynthesis</keyword>
<dbReference type="GO" id="GO:0106312">
    <property type="term" value="F:methylenetetrahydrofolate reductase (NADH) activity"/>
    <property type="evidence" value="ECO:0007669"/>
    <property type="project" value="UniProtKB-EC"/>
</dbReference>
<dbReference type="OrthoDB" id="9812555at2"/>
<dbReference type="PANTHER" id="PTHR45754:SF3">
    <property type="entry name" value="METHYLENETETRAHYDROFOLATE REDUCTASE (NADPH)"/>
    <property type="match status" value="1"/>
</dbReference>
<dbReference type="EMBL" id="OCPC01000001">
    <property type="protein sequence ID" value="SOE11686.1"/>
    <property type="molecule type" value="Genomic_DNA"/>
</dbReference>
<name>A0A286HW27_9HYPH</name>
<evidence type="ECO:0000256" key="5">
    <source>
        <dbReference type="ARBA" id="ARBA00022630"/>
    </source>
</evidence>
<dbReference type="Pfam" id="PF02219">
    <property type="entry name" value="MTHFR"/>
    <property type="match status" value="1"/>
</dbReference>
<dbReference type="AlphaFoldDB" id="A0A286HW27"/>
<dbReference type="InterPro" id="IPR003171">
    <property type="entry name" value="Mehydrof_redctse-like"/>
</dbReference>
<dbReference type="Gene3D" id="3.20.20.220">
    <property type="match status" value="1"/>
</dbReference>
<keyword evidence="8" id="KW-0520">NAD</keyword>
<dbReference type="PANTHER" id="PTHR45754">
    <property type="entry name" value="METHYLENETETRAHYDROFOLATE REDUCTASE"/>
    <property type="match status" value="1"/>
</dbReference>
<comment type="cofactor">
    <cofactor evidence="1 12">
        <name>FAD</name>
        <dbReference type="ChEBI" id="CHEBI:57692"/>
    </cofactor>
</comment>
<dbReference type="InterPro" id="IPR029041">
    <property type="entry name" value="FAD-linked_oxidoreductase-like"/>
</dbReference>
<dbReference type="RefSeq" id="WP_097105341.1">
    <property type="nucleotide sequence ID" value="NZ_OCPC01000001.1"/>
</dbReference>
<evidence type="ECO:0000256" key="2">
    <source>
        <dbReference type="ARBA" id="ARBA00004777"/>
    </source>
</evidence>
<protein>
    <recommendedName>
        <fullName evidence="12">Methylenetetrahydrofolate reductase</fullName>
        <ecNumber evidence="12">1.5.1.54</ecNumber>
    </recommendedName>
</protein>
<dbReference type="EC" id="1.5.1.54" evidence="12"/>
<keyword evidence="9" id="KW-0486">Methionine biosynthesis</keyword>
<dbReference type="GO" id="GO:0005829">
    <property type="term" value="C:cytosol"/>
    <property type="evidence" value="ECO:0007669"/>
    <property type="project" value="InterPro"/>
</dbReference>
<dbReference type="SUPFAM" id="SSF51730">
    <property type="entry name" value="FAD-linked oxidoreductase"/>
    <property type="match status" value="1"/>
</dbReference>
<reference evidence="14" key="1">
    <citation type="submission" date="2017-08" db="EMBL/GenBank/DDBJ databases">
        <authorList>
            <person name="Varghese N."/>
            <person name="Submissions S."/>
        </authorList>
    </citation>
    <scope>NUCLEOTIDE SEQUENCE [LARGE SCALE GENOMIC DNA]</scope>
    <source>
        <strain evidence="14">KCTC 23107</strain>
    </source>
</reference>
<keyword evidence="5 12" id="KW-0285">Flavoprotein</keyword>
<comment type="similarity">
    <text evidence="3 12">Belongs to the methylenetetrahydrofolate reductase family.</text>
</comment>
<comment type="pathway">
    <text evidence="2 12">One-carbon metabolism; tetrahydrofolate interconversion.</text>
</comment>
<evidence type="ECO:0000256" key="12">
    <source>
        <dbReference type="RuleBase" id="RU003862"/>
    </source>
</evidence>
<evidence type="ECO:0000256" key="9">
    <source>
        <dbReference type="ARBA" id="ARBA00023167"/>
    </source>
</evidence>
<evidence type="ECO:0000256" key="8">
    <source>
        <dbReference type="ARBA" id="ARBA00023027"/>
    </source>
</evidence>
<evidence type="ECO:0000256" key="1">
    <source>
        <dbReference type="ARBA" id="ARBA00001974"/>
    </source>
</evidence>
<accession>A0A286HW27</accession>
<evidence type="ECO:0000313" key="14">
    <source>
        <dbReference type="Proteomes" id="UP000219465"/>
    </source>
</evidence>
<dbReference type="NCBIfam" id="TIGR00676">
    <property type="entry name" value="fadh2"/>
    <property type="match status" value="1"/>
</dbReference>
<sequence>MTSSFRSSAEALSERIKVSFEFFPPKNGDMESQLWESISRLAPFQPDFVSVTYGAGGSTKQPTLNTITRISKETDLAPAAHLTCVGSDKASVDAVAREFQAVGVNHFVALRGDPPEGVGAAYKPHPNGYANGAELVAGLRAIADFEISVSAYPERHPESPDFATDIDMLKRKVDAGATRAITQFFFDNDIYERYVERVRRAGIYIPIVPGILPIHNFGQVARFSKLCGASVPDWLARRFDGLEKDPDTRALVAAAMAAEQVNDLVERGIDDFHFYTMNRAQLVYAICHMLGLRGDEAGSGESGSVGAAA</sequence>
<keyword evidence="6 12" id="KW-0274">FAD</keyword>
<dbReference type="UniPathway" id="UPA00193"/>
<evidence type="ECO:0000256" key="7">
    <source>
        <dbReference type="ARBA" id="ARBA00023002"/>
    </source>
</evidence>
<evidence type="ECO:0000313" key="13">
    <source>
        <dbReference type="EMBL" id="SOE11686.1"/>
    </source>
</evidence>
<dbReference type="GO" id="GO:0035999">
    <property type="term" value="P:tetrahydrofolate interconversion"/>
    <property type="evidence" value="ECO:0007669"/>
    <property type="project" value="UniProtKB-UniPathway"/>
</dbReference>
<comment type="catalytic activity">
    <reaction evidence="11">
        <text>(6S)-5-methyl-5,6,7,8-tetrahydrofolate + NAD(+) = (6R)-5,10-methylene-5,6,7,8-tetrahydrofolate + NADH + H(+)</text>
        <dbReference type="Rhea" id="RHEA:19821"/>
        <dbReference type="ChEBI" id="CHEBI:15378"/>
        <dbReference type="ChEBI" id="CHEBI:15636"/>
        <dbReference type="ChEBI" id="CHEBI:18608"/>
        <dbReference type="ChEBI" id="CHEBI:57540"/>
        <dbReference type="ChEBI" id="CHEBI:57945"/>
        <dbReference type="EC" id="1.5.1.54"/>
    </reaction>
    <physiologicalReaction direction="right-to-left" evidence="11">
        <dbReference type="Rhea" id="RHEA:19823"/>
    </physiologicalReaction>
</comment>
<dbReference type="GO" id="GO:0071949">
    <property type="term" value="F:FAD binding"/>
    <property type="evidence" value="ECO:0007669"/>
    <property type="project" value="TreeGrafter"/>
</dbReference>
<evidence type="ECO:0000256" key="11">
    <source>
        <dbReference type="ARBA" id="ARBA00048628"/>
    </source>
</evidence>
<dbReference type="CDD" id="cd00537">
    <property type="entry name" value="MTHFR"/>
    <property type="match status" value="1"/>
</dbReference>
<gene>
    <name evidence="13" type="ORF">SAMN05877838_0855</name>
</gene>
<evidence type="ECO:0000256" key="3">
    <source>
        <dbReference type="ARBA" id="ARBA00006743"/>
    </source>
</evidence>
<evidence type="ECO:0000256" key="10">
    <source>
        <dbReference type="ARBA" id="ARBA00034478"/>
    </source>
</evidence>
<organism evidence="13 14">
    <name type="scientific">Hoeflea halophila</name>
    <dbReference type="NCBI Taxonomy" id="714899"/>
    <lineage>
        <taxon>Bacteria</taxon>
        <taxon>Pseudomonadati</taxon>
        <taxon>Pseudomonadota</taxon>
        <taxon>Alphaproteobacteria</taxon>
        <taxon>Hyphomicrobiales</taxon>
        <taxon>Rhizobiaceae</taxon>
        <taxon>Hoeflea</taxon>
    </lineage>
</organism>
<keyword evidence="14" id="KW-1185">Reference proteome</keyword>
<evidence type="ECO:0000256" key="4">
    <source>
        <dbReference type="ARBA" id="ARBA00022605"/>
    </source>
</evidence>
<evidence type="ECO:0000256" key="6">
    <source>
        <dbReference type="ARBA" id="ARBA00022827"/>
    </source>
</evidence>
<dbReference type="GO" id="GO:0009086">
    <property type="term" value="P:methionine biosynthetic process"/>
    <property type="evidence" value="ECO:0007669"/>
    <property type="project" value="UniProtKB-KW"/>
</dbReference>